<dbReference type="OrthoDB" id="1276197at2"/>
<evidence type="ECO:0000313" key="2">
    <source>
        <dbReference type="Proteomes" id="UP000218542"/>
    </source>
</evidence>
<dbReference type="EMBL" id="BAOS01000004">
    <property type="protein sequence ID" value="GAX59756.1"/>
    <property type="molecule type" value="Genomic_DNA"/>
</dbReference>
<reference evidence="2" key="1">
    <citation type="journal article" date="2017" name="Environ. Microbiol. Rep.">
        <title>Genetic Diversity of Marine Anaerobic Ammonium-Oxidizing Bacteria as Revealed by Genomic and Proteomic Analyses of 'Candidatus Scalindua japonica'.</title>
        <authorList>
            <person name="Oshiki M."/>
            <person name="Mizuto K."/>
            <person name="Kimura Z."/>
            <person name="Kindaichi T."/>
            <person name="Satoh H."/>
            <person name="Okabe S."/>
        </authorList>
    </citation>
    <scope>NUCLEOTIDE SEQUENCE [LARGE SCALE GENOMIC DNA]</scope>
    <source>
        <strain evidence="2">husup-a2</strain>
    </source>
</reference>
<organism evidence="1 2">
    <name type="scientific">Candidatus Scalindua japonica</name>
    <dbReference type="NCBI Taxonomy" id="1284222"/>
    <lineage>
        <taxon>Bacteria</taxon>
        <taxon>Pseudomonadati</taxon>
        <taxon>Planctomycetota</taxon>
        <taxon>Candidatus Brocadiia</taxon>
        <taxon>Candidatus Brocadiales</taxon>
        <taxon>Candidatus Scalinduaceae</taxon>
        <taxon>Candidatus Scalindua</taxon>
    </lineage>
</organism>
<name>A0A286TV58_9BACT</name>
<evidence type="ECO:0000313" key="1">
    <source>
        <dbReference type="EMBL" id="GAX59756.1"/>
    </source>
</evidence>
<sequence>MSSNSVDGSNTQQHSQAILVFLFAYCEDEIRPRLAKSTNIAENEIKSDIMSYVRTIRNVILHSKGKIRQDKYKSINLLGDMFSVDPSIYVFYENMHKIFVLIKKECARLLFEWSVMENSPNVKPEDIRNVALQTRRKPTQELIGSTWTEVNDSF</sequence>
<protein>
    <submittedName>
        <fullName evidence="1">ATP/ADP translocase</fullName>
    </submittedName>
</protein>
<gene>
    <name evidence="1" type="ORF">SCALIN_C04_0244</name>
</gene>
<dbReference type="RefSeq" id="WP_096892884.1">
    <property type="nucleotide sequence ID" value="NZ_BAOS01000004.1"/>
</dbReference>
<comment type="caution">
    <text evidence="1">The sequence shown here is derived from an EMBL/GenBank/DDBJ whole genome shotgun (WGS) entry which is preliminary data.</text>
</comment>
<proteinExistence type="predicted"/>
<accession>A0A286TV58</accession>
<keyword evidence="2" id="KW-1185">Reference proteome</keyword>
<dbReference type="AlphaFoldDB" id="A0A286TV58"/>
<dbReference type="Proteomes" id="UP000218542">
    <property type="component" value="Unassembled WGS sequence"/>
</dbReference>